<dbReference type="AlphaFoldDB" id="A0AAV2MVW4"/>
<protein>
    <submittedName>
        <fullName evidence="2">Uncharacterized protein</fullName>
    </submittedName>
</protein>
<feature type="region of interest" description="Disordered" evidence="1">
    <location>
        <begin position="12"/>
        <end position="113"/>
    </location>
</feature>
<keyword evidence="3" id="KW-1185">Reference proteome</keyword>
<evidence type="ECO:0000256" key="1">
    <source>
        <dbReference type="SAM" id="MobiDB-lite"/>
    </source>
</evidence>
<comment type="caution">
    <text evidence="2">The sequence shown here is derived from an EMBL/GenBank/DDBJ whole genome shotgun (WGS) entry which is preliminary data.</text>
</comment>
<proteinExistence type="predicted"/>
<accession>A0AAV2MVW4</accession>
<dbReference type="EMBL" id="CAXIPU020000265">
    <property type="protein sequence ID" value="CAL1671632.1"/>
    <property type="molecule type" value="Genomic_DNA"/>
</dbReference>
<evidence type="ECO:0000313" key="3">
    <source>
        <dbReference type="Proteomes" id="UP001497644"/>
    </source>
</evidence>
<feature type="compositionally biased region" description="Basic and acidic residues" evidence="1">
    <location>
        <begin position="88"/>
        <end position="99"/>
    </location>
</feature>
<sequence>MLLVIAATAVRSATAEKLSREQNTGQNGIKPRTESVKKTVLVELDNETDLTSSLENSTKTSRSPRTSKSSRSSRSPTTQRSTQSSPEYDPKQEPKHSINPEESYPARGRLLGPIRYTKTVPIITYQETLHSRK</sequence>
<reference evidence="2" key="1">
    <citation type="submission" date="2024-04" db="EMBL/GenBank/DDBJ databases">
        <authorList>
            <consortium name="Molecular Ecology Group"/>
        </authorList>
    </citation>
    <scope>NUCLEOTIDE SEQUENCE</scope>
</reference>
<dbReference type="Proteomes" id="UP001497644">
    <property type="component" value="Unassembled WGS sequence"/>
</dbReference>
<name>A0AAV2MVW4_9HYME</name>
<gene>
    <name evidence="2" type="ORF">LPLAT_LOCUS3472</name>
</gene>
<organism evidence="2 3">
    <name type="scientific">Lasius platythorax</name>
    <dbReference type="NCBI Taxonomy" id="488582"/>
    <lineage>
        <taxon>Eukaryota</taxon>
        <taxon>Metazoa</taxon>
        <taxon>Ecdysozoa</taxon>
        <taxon>Arthropoda</taxon>
        <taxon>Hexapoda</taxon>
        <taxon>Insecta</taxon>
        <taxon>Pterygota</taxon>
        <taxon>Neoptera</taxon>
        <taxon>Endopterygota</taxon>
        <taxon>Hymenoptera</taxon>
        <taxon>Apocrita</taxon>
        <taxon>Aculeata</taxon>
        <taxon>Formicoidea</taxon>
        <taxon>Formicidae</taxon>
        <taxon>Formicinae</taxon>
        <taxon>Lasius</taxon>
        <taxon>Lasius</taxon>
    </lineage>
</organism>
<feature type="compositionally biased region" description="Low complexity" evidence="1">
    <location>
        <begin position="57"/>
        <end position="85"/>
    </location>
</feature>
<evidence type="ECO:0000313" key="2">
    <source>
        <dbReference type="EMBL" id="CAL1671632.1"/>
    </source>
</evidence>